<dbReference type="PANTHER" id="PTHR43027:SF2">
    <property type="entry name" value="TRANSPORT PERMEASE PROTEIN"/>
    <property type="match status" value="1"/>
</dbReference>
<evidence type="ECO:0000313" key="7">
    <source>
        <dbReference type="EMBL" id="UQT54040.1"/>
    </source>
</evidence>
<feature type="transmembrane region" description="Helical" evidence="5">
    <location>
        <begin position="214"/>
        <end position="233"/>
    </location>
</feature>
<feature type="transmembrane region" description="Helical" evidence="5">
    <location>
        <begin position="158"/>
        <end position="176"/>
    </location>
</feature>
<dbReference type="PANTHER" id="PTHR43027">
    <property type="entry name" value="DOXORUBICIN RESISTANCE ABC TRANSPORTER PERMEASE PROTEIN DRRC-RELATED"/>
    <property type="match status" value="1"/>
</dbReference>
<evidence type="ECO:0000313" key="8">
    <source>
        <dbReference type="Proteomes" id="UP000829992"/>
    </source>
</evidence>
<evidence type="ECO:0000256" key="5">
    <source>
        <dbReference type="SAM" id="Phobius"/>
    </source>
</evidence>
<evidence type="ECO:0000259" key="6">
    <source>
        <dbReference type="Pfam" id="PF12698"/>
    </source>
</evidence>
<proteinExistence type="predicted"/>
<protein>
    <submittedName>
        <fullName evidence="7">ABC transporter permease</fullName>
    </submittedName>
</protein>
<feature type="transmembrane region" description="Helical" evidence="5">
    <location>
        <begin position="92"/>
        <end position="119"/>
    </location>
</feature>
<dbReference type="Pfam" id="PF12698">
    <property type="entry name" value="ABC2_membrane_3"/>
    <property type="match status" value="1"/>
</dbReference>
<evidence type="ECO:0000256" key="3">
    <source>
        <dbReference type="ARBA" id="ARBA00022989"/>
    </source>
</evidence>
<keyword evidence="8" id="KW-1185">Reference proteome</keyword>
<sequence length="245" mass="25838">MLSIALSELTQIFRNRLILLNSFIIPVAACAFFVHQHETFADLRSLGYIAAVVMFTVAAFGLYATTVTTLASRRQTLFLKRLRSTPAGDASILSGLTLPVTALALVQVTVILAVLAVVAGEPDNVLLLAAAVLSTLIMMLALGLATAGLTNSPEHAQVTTLPVSLGAIAVVNWVAITGTEELTLLKRLLPGGSATELVLNAWNGGVPVTESLPLLLPTLAWVVVSVALASRLFRWEPRCASASSR</sequence>
<accession>A0ABY4PLM7</accession>
<feature type="transmembrane region" description="Helical" evidence="5">
    <location>
        <begin position="46"/>
        <end position="71"/>
    </location>
</feature>
<gene>
    <name evidence="7" type="ORF">M4V62_02525</name>
</gene>
<dbReference type="Proteomes" id="UP000829992">
    <property type="component" value="Chromosome"/>
</dbReference>
<feature type="transmembrane region" description="Helical" evidence="5">
    <location>
        <begin position="17"/>
        <end position="34"/>
    </location>
</feature>
<keyword evidence="4 5" id="KW-0472">Membrane</keyword>
<organism evidence="7 8">
    <name type="scientific">Streptomyces durmitorensis</name>
    <dbReference type="NCBI Taxonomy" id="319947"/>
    <lineage>
        <taxon>Bacteria</taxon>
        <taxon>Bacillati</taxon>
        <taxon>Actinomycetota</taxon>
        <taxon>Actinomycetes</taxon>
        <taxon>Kitasatosporales</taxon>
        <taxon>Streptomycetaceae</taxon>
        <taxon>Streptomyces</taxon>
    </lineage>
</organism>
<feature type="domain" description="ABC-2 type transporter transmembrane" evidence="6">
    <location>
        <begin position="38"/>
        <end position="230"/>
    </location>
</feature>
<dbReference type="RefSeq" id="WP_249585538.1">
    <property type="nucleotide sequence ID" value="NZ_BAAAQL010000045.1"/>
</dbReference>
<dbReference type="InterPro" id="IPR052902">
    <property type="entry name" value="ABC-2_transporter"/>
</dbReference>
<dbReference type="InterPro" id="IPR013525">
    <property type="entry name" value="ABC2_TM"/>
</dbReference>
<keyword evidence="2 5" id="KW-0812">Transmembrane</keyword>
<evidence type="ECO:0000256" key="2">
    <source>
        <dbReference type="ARBA" id="ARBA00022692"/>
    </source>
</evidence>
<feature type="transmembrane region" description="Helical" evidence="5">
    <location>
        <begin position="125"/>
        <end position="146"/>
    </location>
</feature>
<reference evidence="7 8" key="1">
    <citation type="submission" date="2022-05" db="EMBL/GenBank/DDBJ databases">
        <authorList>
            <person name="Zhou X."/>
            <person name="Li K."/>
            <person name="Man Y."/>
        </authorList>
    </citation>
    <scope>NUCLEOTIDE SEQUENCE [LARGE SCALE GENOMIC DNA]</scope>
    <source>
        <strain evidence="7 8">MS405</strain>
    </source>
</reference>
<evidence type="ECO:0000256" key="1">
    <source>
        <dbReference type="ARBA" id="ARBA00004141"/>
    </source>
</evidence>
<comment type="subcellular location">
    <subcellularLocation>
        <location evidence="1">Membrane</location>
        <topology evidence="1">Multi-pass membrane protein</topology>
    </subcellularLocation>
</comment>
<dbReference type="EMBL" id="CP097289">
    <property type="protein sequence ID" value="UQT54040.1"/>
    <property type="molecule type" value="Genomic_DNA"/>
</dbReference>
<keyword evidence="3 5" id="KW-1133">Transmembrane helix</keyword>
<name>A0ABY4PLM7_9ACTN</name>
<evidence type="ECO:0000256" key="4">
    <source>
        <dbReference type="ARBA" id="ARBA00023136"/>
    </source>
</evidence>